<evidence type="ECO:0000313" key="1">
    <source>
        <dbReference type="EMBL" id="MDC0695839.1"/>
    </source>
</evidence>
<dbReference type="EMBL" id="JAQNDI010000020">
    <property type="protein sequence ID" value="MDC0695839.1"/>
    <property type="molecule type" value="Genomic_DNA"/>
</dbReference>
<name>A0ABT5CY00_9ENTR</name>
<accession>A0ABT5CY00</accession>
<keyword evidence="2" id="KW-1185">Reference proteome</keyword>
<comment type="caution">
    <text evidence="1">The sequence shown here is derived from an EMBL/GenBank/DDBJ whole genome shotgun (WGS) entry which is preliminary data.</text>
</comment>
<sequence length="90" mass="10089">MTFKKDVAFTFNKTAANGVSLGTESQIIETNFKVRTVYVTAHGATADLYSSFDGESWQLFNTYEFMPDYTSGVNVLEQAECQIKLLPDFV</sequence>
<evidence type="ECO:0000313" key="2">
    <source>
        <dbReference type="Proteomes" id="UP001221816"/>
    </source>
</evidence>
<proteinExistence type="predicted"/>
<dbReference type="Proteomes" id="UP001221816">
    <property type="component" value="Unassembled WGS sequence"/>
</dbReference>
<organism evidence="1 2">
    <name type="scientific">Klebsiella pasteurii</name>
    <dbReference type="NCBI Taxonomy" id="2587529"/>
    <lineage>
        <taxon>Bacteria</taxon>
        <taxon>Pseudomonadati</taxon>
        <taxon>Pseudomonadota</taxon>
        <taxon>Gammaproteobacteria</taxon>
        <taxon>Enterobacterales</taxon>
        <taxon>Enterobacteriaceae</taxon>
        <taxon>Klebsiella/Raoultella group</taxon>
        <taxon>Klebsiella</taxon>
    </lineage>
</organism>
<reference evidence="1 2" key="1">
    <citation type="submission" date="2023-01" db="EMBL/GenBank/DDBJ databases">
        <authorList>
            <person name="Dale J."/>
        </authorList>
    </citation>
    <scope>NUCLEOTIDE SEQUENCE [LARGE SCALE GENOMIC DNA]</scope>
    <source>
        <strain evidence="1 2">2022EL-01098</strain>
    </source>
</reference>
<protein>
    <submittedName>
        <fullName evidence="1">Uncharacterized protein</fullName>
    </submittedName>
</protein>
<gene>
    <name evidence="1" type="ORF">PIK62_24970</name>
</gene>
<dbReference type="RefSeq" id="WP_272028304.1">
    <property type="nucleotide sequence ID" value="NZ_JAQNDH010000021.1"/>
</dbReference>